<dbReference type="Pfam" id="PF01607">
    <property type="entry name" value="CBM_14"/>
    <property type="match status" value="3"/>
</dbReference>
<evidence type="ECO:0000256" key="1">
    <source>
        <dbReference type="ARBA" id="ARBA00022669"/>
    </source>
</evidence>
<proteinExistence type="predicted"/>
<sequence>MPYVPQFSHTPLLYLHIHAIVNTNFTALSADTTIVNTNFIAYMQAGNVAFYCKTHPWDIVPHPTNCAQYYDCADVYMMKGDYFYECPYPQLFDPGTKECSTFTQVQCQSRFEPQEPCEYYQNECFKDDCVPCRFRFVSCIDKPDGLYAFPGEEFTNKYVRCYRNRTIEVKECETGLVFNPISRECGYFVTGSIEEVCNLYPNLVRPHPINCAQFIDCGEINPMTLEAVQECEYPKLFHPLTLTCRHFEEVQCGPRHEPRAPCEYLQNLCNGTDKDCVPCIDRLPSCIGFPDGANPSMDHMWSSTYLTCYKERTENVQTCVEGIFNPYTRNCSKDVIEEICSSSTYAVVAHPDNCAQFYNCEVENTKLGNYLMECPYPQLFDSNSLMCKDFQDVECGIKSQPLSQCDYHGHVCIGPHCKPCFDNQPSCKGLHDGPNTYPGLLFTPDFIICLQERTIEIGTCNDGVFDPTRRICTPRNDPELIEEYCTAHPDQIIHSPTNCAQYYKCATSGSSEVFLQECPYPKLFSTEDGLCKFFTDVECGARFEPQEPCEYR</sequence>
<accession>A0AAE0VN82</accession>
<dbReference type="AlphaFoldDB" id="A0AAE0VN82"/>
<reference evidence="7" key="2">
    <citation type="journal article" date="2021" name="Genome Biol. Evol.">
        <title>Developing a high-quality reference genome for a parasitic bivalve with doubly uniparental inheritance (Bivalvia: Unionida).</title>
        <authorList>
            <person name="Smith C.H."/>
        </authorList>
    </citation>
    <scope>NUCLEOTIDE SEQUENCE</scope>
    <source>
        <strain evidence="7">CHS0354</strain>
        <tissue evidence="7">Mantle</tissue>
    </source>
</reference>
<dbReference type="PROSITE" id="PS50940">
    <property type="entry name" value="CHIT_BIND_II"/>
    <property type="match status" value="5"/>
</dbReference>
<keyword evidence="4" id="KW-1015">Disulfide bond</keyword>
<reference evidence="7" key="3">
    <citation type="submission" date="2023-05" db="EMBL/GenBank/DDBJ databases">
        <authorList>
            <person name="Smith C.H."/>
        </authorList>
    </citation>
    <scope>NUCLEOTIDE SEQUENCE</scope>
    <source>
        <strain evidence="7">CHS0354</strain>
        <tissue evidence="7">Mantle</tissue>
    </source>
</reference>
<dbReference type="GO" id="GO:0005576">
    <property type="term" value="C:extracellular region"/>
    <property type="evidence" value="ECO:0007669"/>
    <property type="project" value="InterPro"/>
</dbReference>
<evidence type="ECO:0000313" key="8">
    <source>
        <dbReference type="Proteomes" id="UP001195483"/>
    </source>
</evidence>
<evidence type="ECO:0000256" key="3">
    <source>
        <dbReference type="ARBA" id="ARBA00022737"/>
    </source>
</evidence>
<dbReference type="EMBL" id="JAEAOA010000312">
    <property type="protein sequence ID" value="KAK3583067.1"/>
    <property type="molecule type" value="Genomic_DNA"/>
</dbReference>
<dbReference type="PANTHER" id="PTHR23301">
    <property type="entry name" value="CHITIN BINDING PERITROPHIN-A"/>
    <property type="match status" value="1"/>
</dbReference>
<feature type="domain" description="Chitin-binding type-2" evidence="6">
    <location>
        <begin position="49"/>
        <end position="109"/>
    </location>
</feature>
<dbReference type="SUPFAM" id="SSF57625">
    <property type="entry name" value="Invertebrate chitin-binding proteins"/>
    <property type="match status" value="5"/>
</dbReference>
<feature type="domain" description="Chitin-binding type-2" evidence="6">
    <location>
        <begin position="194"/>
        <end position="254"/>
    </location>
</feature>
<name>A0AAE0VN82_9BIVA</name>
<keyword evidence="2" id="KW-0732">Signal</keyword>
<gene>
    <name evidence="7" type="ORF">CHS0354_004012</name>
</gene>
<organism evidence="7 8">
    <name type="scientific">Potamilus streckersoni</name>
    <dbReference type="NCBI Taxonomy" id="2493646"/>
    <lineage>
        <taxon>Eukaryota</taxon>
        <taxon>Metazoa</taxon>
        <taxon>Spiralia</taxon>
        <taxon>Lophotrochozoa</taxon>
        <taxon>Mollusca</taxon>
        <taxon>Bivalvia</taxon>
        <taxon>Autobranchia</taxon>
        <taxon>Heteroconchia</taxon>
        <taxon>Palaeoheterodonta</taxon>
        <taxon>Unionida</taxon>
        <taxon>Unionoidea</taxon>
        <taxon>Unionidae</taxon>
        <taxon>Ambleminae</taxon>
        <taxon>Lampsilini</taxon>
        <taxon>Potamilus</taxon>
    </lineage>
</organism>
<feature type="domain" description="Chitin-binding type-2" evidence="6">
    <location>
        <begin position="337"/>
        <end position="397"/>
    </location>
</feature>
<dbReference type="Proteomes" id="UP001195483">
    <property type="component" value="Unassembled WGS sequence"/>
</dbReference>
<protein>
    <recommendedName>
        <fullName evidence="6">Chitin-binding type-2 domain-containing protein</fullName>
    </recommendedName>
</protein>
<keyword evidence="8" id="KW-1185">Reference proteome</keyword>
<dbReference type="InterPro" id="IPR036508">
    <property type="entry name" value="Chitin-bd_dom_sf"/>
</dbReference>
<dbReference type="InterPro" id="IPR002557">
    <property type="entry name" value="Chitin-bd_dom"/>
</dbReference>
<keyword evidence="1" id="KW-0147">Chitin-binding</keyword>
<evidence type="ECO:0000256" key="4">
    <source>
        <dbReference type="ARBA" id="ARBA00023157"/>
    </source>
</evidence>
<dbReference type="SMART" id="SM00494">
    <property type="entry name" value="ChtBD2"/>
    <property type="match status" value="6"/>
</dbReference>
<dbReference type="Gene3D" id="2.170.140.10">
    <property type="entry name" value="Chitin binding domain"/>
    <property type="match status" value="4"/>
</dbReference>
<dbReference type="PANTHER" id="PTHR23301:SF0">
    <property type="entry name" value="CHITIN-BINDING TYPE-2 DOMAIN-CONTAINING PROTEIN-RELATED"/>
    <property type="match status" value="1"/>
</dbReference>
<comment type="caution">
    <text evidence="7">The sequence shown here is derived from an EMBL/GenBank/DDBJ whole genome shotgun (WGS) entry which is preliminary data.</text>
</comment>
<keyword evidence="5" id="KW-0325">Glycoprotein</keyword>
<evidence type="ECO:0000256" key="2">
    <source>
        <dbReference type="ARBA" id="ARBA00022729"/>
    </source>
</evidence>
<dbReference type="GO" id="GO:0008061">
    <property type="term" value="F:chitin binding"/>
    <property type="evidence" value="ECO:0007669"/>
    <property type="project" value="UniProtKB-KW"/>
</dbReference>
<evidence type="ECO:0000313" key="7">
    <source>
        <dbReference type="EMBL" id="KAK3583067.1"/>
    </source>
</evidence>
<reference evidence="7" key="1">
    <citation type="journal article" date="2021" name="Genome Biol. Evol.">
        <title>A High-Quality Reference Genome for a Parasitic Bivalve with Doubly Uniparental Inheritance (Bivalvia: Unionida).</title>
        <authorList>
            <person name="Smith C.H."/>
        </authorList>
    </citation>
    <scope>NUCLEOTIDE SEQUENCE</scope>
    <source>
        <strain evidence="7">CHS0354</strain>
    </source>
</reference>
<evidence type="ECO:0000256" key="5">
    <source>
        <dbReference type="ARBA" id="ARBA00023180"/>
    </source>
</evidence>
<feature type="domain" description="Chitin-binding type-2" evidence="6">
    <location>
        <begin position="136"/>
        <end position="185"/>
    </location>
</feature>
<evidence type="ECO:0000259" key="6">
    <source>
        <dbReference type="PROSITE" id="PS50940"/>
    </source>
</evidence>
<dbReference type="InterPro" id="IPR051940">
    <property type="entry name" value="Chitin_bind-dev_reg"/>
</dbReference>
<keyword evidence="3" id="KW-0677">Repeat</keyword>
<feature type="domain" description="Chitin-binding type-2" evidence="6">
    <location>
        <begin position="482"/>
        <end position="541"/>
    </location>
</feature>